<protein>
    <submittedName>
        <fullName evidence="1">Uncharacterized protein</fullName>
    </submittedName>
</protein>
<gene>
    <name evidence="1" type="ORF">PCOR1329_LOCUS70481</name>
</gene>
<evidence type="ECO:0000313" key="1">
    <source>
        <dbReference type="EMBL" id="CAK0890184.1"/>
    </source>
</evidence>
<dbReference type="EMBL" id="CAUYUJ010019314">
    <property type="protein sequence ID" value="CAK0890184.1"/>
    <property type="molecule type" value="Genomic_DNA"/>
</dbReference>
<dbReference type="Proteomes" id="UP001189429">
    <property type="component" value="Unassembled WGS sequence"/>
</dbReference>
<feature type="non-terminal residue" evidence="1">
    <location>
        <position position="1"/>
    </location>
</feature>
<keyword evidence="2" id="KW-1185">Reference proteome</keyword>
<sequence>KGAVAALVELGARRPEWLRASMLFLFAYTFLLRVPSEALPAVRVADAGDAPCLQAALVLGEAELTLLLRRRKNRAQGSRLTRRCRCASCRATCPVHTLGPWVARCGLGRGLFGGISAAAALRTLREMLAALGVQGADLFRSRDLRRGHAEDLQAHMLESDSDEDASSAPAAAAGGVEALRARLDLW</sequence>
<comment type="caution">
    <text evidence="1">The sequence shown here is derived from an EMBL/GenBank/DDBJ whole genome shotgun (WGS) entry which is preliminary data.</text>
</comment>
<name>A0ABN9WX43_9DINO</name>
<reference evidence="1" key="1">
    <citation type="submission" date="2023-10" db="EMBL/GenBank/DDBJ databases">
        <authorList>
            <person name="Chen Y."/>
            <person name="Shah S."/>
            <person name="Dougan E. K."/>
            <person name="Thang M."/>
            <person name="Chan C."/>
        </authorList>
    </citation>
    <scope>NUCLEOTIDE SEQUENCE [LARGE SCALE GENOMIC DNA]</scope>
</reference>
<organism evidence="1 2">
    <name type="scientific">Prorocentrum cordatum</name>
    <dbReference type="NCBI Taxonomy" id="2364126"/>
    <lineage>
        <taxon>Eukaryota</taxon>
        <taxon>Sar</taxon>
        <taxon>Alveolata</taxon>
        <taxon>Dinophyceae</taxon>
        <taxon>Prorocentrales</taxon>
        <taxon>Prorocentraceae</taxon>
        <taxon>Prorocentrum</taxon>
    </lineage>
</organism>
<accession>A0ABN9WX43</accession>
<proteinExistence type="predicted"/>
<evidence type="ECO:0000313" key="2">
    <source>
        <dbReference type="Proteomes" id="UP001189429"/>
    </source>
</evidence>